<dbReference type="PRINTS" id="PR00380">
    <property type="entry name" value="KINESINHEAVY"/>
</dbReference>
<reference evidence="11" key="1">
    <citation type="submission" date="2020-12" db="EMBL/GenBank/DDBJ databases">
        <title>Metabolic potential, ecology and presence of endohyphal bacteria is reflected in genomic diversity of Mucoromycotina.</title>
        <authorList>
            <person name="Muszewska A."/>
            <person name="Okrasinska A."/>
            <person name="Steczkiewicz K."/>
            <person name="Drgas O."/>
            <person name="Orlowska M."/>
            <person name="Perlinska-Lenart U."/>
            <person name="Aleksandrzak-Piekarczyk T."/>
            <person name="Szatraj K."/>
            <person name="Zielenkiewicz U."/>
            <person name="Pilsyk S."/>
            <person name="Malc E."/>
            <person name="Mieczkowski P."/>
            <person name="Kruszewska J.S."/>
            <person name="Biernat P."/>
            <person name="Pawlowska J."/>
        </authorList>
    </citation>
    <scope>NUCLEOTIDE SEQUENCE</scope>
    <source>
        <strain evidence="11">CBS 226.32</strain>
    </source>
</reference>
<evidence type="ECO:0000256" key="9">
    <source>
        <dbReference type="SAM" id="MobiDB-lite"/>
    </source>
</evidence>
<dbReference type="InterPro" id="IPR036961">
    <property type="entry name" value="Kinesin_motor_dom_sf"/>
</dbReference>
<evidence type="ECO:0000256" key="6">
    <source>
        <dbReference type="PROSITE-ProRule" id="PRU00283"/>
    </source>
</evidence>
<keyword evidence="4 6" id="KW-0505">Motor protein</keyword>
<organism evidence="11 12">
    <name type="scientific">Mucor plumbeus</name>
    <dbReference type="NCBI Taxonomy" id="97098"/>
    <lineage>
        <taxon>Eukaryota</taxon>
        <taxon>Fungi</taxon>
        <taxon>Fungi incertae sedis</taxon>
        <taxon>Mucoromycota</taxon>
        <taxon>Mucoromycotina</taxon>
        <taxon>Mucoromycetes</taxon>
        <taxon>Mucorales</taxon>
        <taxon>Mucorineae</taxon>
        <taxon>Mucoraceae</taxon>
        <taxon>Mucor</taxon>
    </lineage>
</organism>
<evidence type="ECO:0000259" key="10">
    <source>
        <dbReference type="PROSITE" id="PS50067"/>
    </source>
</evidence>
<keyword evidence="1 7" id="KW-0493">Microtubule</keyword>
<dbReference type="InterPro" id="IPR019821">
    <property type="entry name" value="Kinesin_motor_CS"/>
</dbReference>
<dbReference type="Proteomes" id="UP000650833">
    <property type="component" value="Unassembled WGS sequence"/>
</dbReference>
<dbReference type="EMBL" id="JAEPRC010000480">
    <property type="protein sequence ID" value="KAG2196404.1"/>
    <property type="molecule type" value="Genomic_DNA"/>
</dbReference>
<dbReference type="Pfam" id="PF00225">
    <property type="entry name" value="Kinesin"/>
    <property type="match status" value="1"/>
</dbReference>
<feature type="compositionally biased region" description="Polar residues" evidence="9">
    <location>
        <begin position="152"/>
        <end position="168"/>
    </location>
</feature>
<comment type="similarity">
    <text evidence="5">Belongs to the TRAFAC class myosin-kinesin ATPase superfamily. Kinesin family. KIN-13 subfamily.</text>
</comment>
<comment type="caution">
    <text evidence="11">The sequence shown here is derived from an EMBL/GenBank/DDBJ whole genome shotgun (WGS) entry which is preliminary data.</text>
</comment>
<dbReference type="PANTHER" id="PTHR47971:SF20">
    <property type="entry name" value="KINESIN-LIKE PROTEIN KIF24"/>
    <property type="match status" value="1"/>
</dbReference>
<dbReference type="FunFam" id="3.40.850.10:FF:000012">
    <property type="entry name" value="Kinesin-like protein"/>
    <property type="match status" value="1"/>
</dbReference>
<keyword evidence="2 6" id="KW-0547">Nucleotide-binding</keyword>
<feature type="compositionally biased region" description="Acidic residues" evidence="9">
    <location>
        <begin position="135"/>
        <end position="148"/>
    </location>
</feature>
<dbReference type="PANTHER" id="PTHR47971">
    <property type="entry name" value="KINESIN-RELATED PROTEIN 6"/>
    <property type="match status" value="1"/>
</dbReference>
<dbReference type="GO" id="GO:0003777">
    <property type="term" value="F:microtubule motor activity"/>
    <property type="evidence" value="ECO:0007669"/>
    <property type="project" value="InterPro"/>
</dbReference>
<dbReference type="Gene3D" id="3.40.850.10">
    <property type="entry name" value="Kinesin motor domain"/>
    <property type="match status" value="1"/>
</dbReference>
<feature type="compositionally biased region" description="Low complexity" evidence="9">
    <location>
        <begin position="98"/>
        <end position="117"/>
    </location>
</feature>
<dbReference type="GO" id="GO:0005524">
    <property type="term" value="F:ATP binding"/>
    <property type="evidence" value="ECO:0007669"/>
    <property type="project" value="UniProtKB-UniRule"/>
</dbReference>
<evidence type="ECO:0000256" key="7">
    <source>
        <dbReference type="RuleBase" id="RU000394"/>
    </source>
</evidence>
<keyword evidence="8" id="KW-0175">Coiled coil</keyword>
<evidence type="ECO:0000256" key="1">
    <source>
        <dbReference type="ARBA" id="ARBA00022701"/>
    </source>
</evidence>
<dbReference type="GO" id="GO:0005874">
    <property type="term" value="C:microtubule"/>
    <property type="evidence" value="ECO:0007669"/>
    <property type="project" value="UniProtKB-KW"/>
</dbReference>
<evidence type="ECO:0000256" key="5">
    <source>
        <dbReference type="ARBA" id="ARBA00061030"/>
    </source>
</evidence>
<dbReference type="GO" id="GO:0007018">
    <property type="term" value="P:microtubule-based movement"/>
    <property type="evidence" value="ECO:0007669"/>
    <property type="project" value="InterPro"/>
</dbReference>
<feature type="region of interest" description="Disordered" evidence="9">
    <location>
        <begin position="98"/>
        <end position="169"/>
    </location>
</feature>
<dbReference type="PROSITE" id="PS00411">
    <property type="entry name" value="KINESIN_MOTOR_1"/>
    <property type="match status" value="1"/>
</dbReference>
<evidence type="ECO:0000256" key="4">
    <source>
        <dbReference type="ARBA" id="ARBA00023175"/>
    </source>
</evidence>
<sequence>MQDYGSLGITSISDRKKLFQLVQTLRHQQDLNIMPSSPSNRDFSDESLMAYNSFSGLKTPQQQPSSRIRLPLKTNMIGLSSISYVKKTPNMHSKDYVPPSISTSMSSPRISSPCRSPFTHKKNQLPVFIRKQQQQDEEEDDDDEDDEREIVKNNNLNPYGVPTNNNRHLTQKKSDLNQKIRVCVRKRPLARKEVEKCEKDITPVQGVRTVNVNEPKVKVDLTKYIEQHTFNFDDVFDMDSTNDYIYQRTAQPLVKYIFGGGKATCFAYGQTGSGKTYTMMDPKHGLYILAAQDIFNMLQQPEYGHLCAWIGFYEIYQGQLYDLLADRKKLFAREDGKQNVVIVGLKEYLIKNVSDLMQVFEYGNQIRSTGSTGANSDSSRSHAIMQVLLKPVSASRKKSVEPIGKLSFIDLAGSERGADRGETDLKTRMEGAEINKSLLALKECIRALDQDKKHTPFRQSKLTQVLKDSFVGNSRTCMIATVSPNQSNSEHTLNTLRYADRVKELKNGGLVCSNEEEQRSIVSSNTMPNMMKKEHVDEDTFLLDSEDFLTCSDTLLDTDFPHEIVSTAPPTSNDSPPITPPHQYNNITPKNHFDIPMIEEFISQHRNEIRITNECSKKETRHLTHVSLGLTTDNKLKMSSEFIDYLSNLDDILDQKMAAIDNLKDKIRLVLNQVE</sequence>
<accession>A0A8H7UZS9</accession>
<dbReference type="InterPro" id="IPR001752">
    <property type="entry name" value="Kinesin_motor_dom"/>
</dbReference>
<evidence type="ECO:0000313" key="12">
    <source>
        <dbReference type="Proteomes" id="UP000650833"/>
    </source>
</evidence>
<evidence type="ECO:0000313" key="11">
    <source>
        <dbReference type="EMBL" id="KAG2196404.1"/>
    </source>
</evidence>
<dbReference type="GO" id="GO:0007019">
    <property type="term" value="P:microtubule depolymerization"/>
    <property type="evidence" value="ECO:0007669"/>
    <property type="project" value="TreeGrafter"/>
</dbReference>
<dbReference type="GO" id="GO:0008017">
    <property type="term" value="F:microtubule binding"/>
    <property type="evidence" value="ECO:0007669"/>
    <property type="project" value="InterPro"/>
</dbReference>
<dbReference type="PROSITE" id="PS50067">
    <property type="entry name" value="KINESIN_MOTOR_2"/>
    <property type="match status" value="1"/>
</dbReference>
<name>A0A8H7UZS9_9FUNG</name>
<evidence type="ECO:0000256" key="8">
    <source>
        <dbReference type="SAM" id="Coils"/>
    </source>
</evidence>
<dbReference type="AlphaFoldDB" id="A0A8H7UZS9"/>
<feature type="binding site" evidence="6">
    <location>
        <begin position="269"/>
        <end position="276"/>
    </location>
    <ligand>
        <name>ATP</name>
        <dbReference type="ChEBI" id="CHEBI:30616"/>
    </ligand>
</feature>
<dbReference type="OrthoDB" id="3176171at2759"/>
<protein>
    <recommendedName>
        <fullName evidence="7">Kinesin-like protein</fullName>
    </recommendedName>
</protein>
<dbReference type="CDD" id="cd01367">
    <property type="entry name" value="KISc_KIF2_like"/>
    <property type="match status" value="1"/>
</dbReference>
<feature type="domain" description="Kinesin motor" evidence="10">
    <location>
        <begin position="179"/>
        <end position="505"/>
    </location>
</feature>
<dbReference type="SUPFAM" id="SSF52540">
    <property type="entry name" value="P-loop containing nucleoside triphosphate hydrolases"/>
    <property type="match status" value="1"/>
</dbReference>
<evidence type="ECO:0000256" key="3">
    <source>
        <dbReference type="ARBA" id="ARBA00022840"/>
    </source>
</evidence>
<dbReference type="SMART" id="SM00129">
    <property type="entry name" value="KISc"/>
    <property type="match status" value="1"/>
</dbReference>
<keyword evidence="3 6" id="KW-0067">ATP-binding</keyword>
<dbReference type="InterPro" id="IPR027417">
    <property type="entry name" value="P-loop_NTPase"/>
</dbReference>
<dbReference type="InterPro" id="IPR027640">
    <property type="entry name" value="Kinesin-like_fam"/>
</dbReference>
<keyword evidence="12" id="KW-1185">Reference proteome</keyword>
<gene>
    <name evidence="11" type="ORF">INT46_011022</name>
</gene>
<evidence type="ECO:0000256" key="2">
    <source>
        <dbReference type="ARBA" id="ARBA00022741"/>
    </source>
</evidence>
<proteinExistence type="inferred from homology"/>
<feature type="coiled-coil region" evidence="8">
    <location>
        <begin position="646"/>
        <end position="673"/>
    </location>
</feature>